<comment type="caution">
    <text evidence="5">The sequence shown here is derived from an EMBL/GenBank/DDBJ whole genome shotgun (WGS) entry which is preliminary data.</text>
</comment>
<comment type="similarity">
    <text evidence="1 3">Belongs to the N-Me-Phe pilin family.</text>
</comment>
<protein>
    <submittedName>
        <fullName evidence="5">Prepilin-type N-terminal cleavage/methylation domain-containing protein</fullName>
    </submittedName>
</protein>
<evidence type="ECO:0000313" key="5">
    <source>
        <dbReference type="EMBL" id="TKR29809.1"/>
    </source>
</evidence>
<dbReference type="Gene3D" id="3.30.700.10">
    <property type="entry name" value="Glycoprotein, Type 4 Pilin"/>
    <property type="match status" value="1"/>
</dbReference>
<evidence type="ECO:0000256" key="1">
    <source>
        <dbReference type="ARBA" id="ARBA00005233"/>
    </source>
</evidence>
<evidence type="ECO:0000256" key="2">
    <source>
        <dbReference type="ARBA" id="ARBA00022481"/>
    </source>
</evidence>
<dbReference type="Pfam" id="PF07963">
    <property type="entry name" value="N_methyl"/>
    <property type="match status" value="1"/>
</dbReference>
<evidence type="ECO:0000256" key="4">
    <source>
        <dbReference type="SAM" id="Phobius"/>
    </source>
</evidence>
<dbReference type="InterPro" id="IPR001082">
    <property type="entry name" value="Pilin"/>
</dbReference>
<keyword evidence="3" id="KW-0281">Fimbrium</keyword>
<dbReference type="RefSeq" id="WP_137268212.1">
    <property type="nucleotide sequence ID" value="NZ_SZUA01000003.1"/>
</dbReference>
<keyword evidence="6" id="KW-1185">Reference proteome</keyword>
<evidence type="ECO:0000313" key="6">
    <source>
        <dbReference type="Proteomes" id="UP000308707"/>
    </source>
</evidence>
<feature type="transmembrane region" description="Helical" evidence="4">
    <location>
        <begin position="12"/>
        <end position="30"/>
    </location>
</feature>
<dbReference type="Pfam" id="PF00114">
    <property type="entry name" value="Pilin"/>
    <property type="match status" value="1"/>
</dbReference>
<gene>
    <name evidence="5" type="ORF">FCE95_16995</name>
</gene>
<organism evidence="5 6">
    <name type="scientific">Luteimonas gilva</name>
    <dbReference type="NCBI Taxonomy" id="2572684"/>
    <lineage>
        <taxon>Bacteria</taxon>
        <taxon>Pseudomonadati</taxon>
        <taxon>Pseudomonadota</taxon>
        <taxon>Gammaproteobacteria</taxon>
        <taxon>Lysobacterales</taxon>
        <taxon>Lysobacteraceae</taxon>
        <taxon>Luteimonas</taxon>
    </lineage>
</organism>
<dbReference type="PROSITE" id="PS00409">
    <property type="entry name" value="PROKAR_NTER_METHYL"/>
    <property type="match status" value="1"/>
</dbReference>
<proteinExistence type="inferred from homology"/>
<dbReference type="GO" id="GO:0043107">
    <property type="term" value="P:type IV pilus-dependent motility"/>
    <property type="evidence" value="ECO:0007669"/>
    <property type="project" value="TreeGrafter"/>
</dbReference>
<keyword evidence="4" id="KW-0812">Transmembrane</keyword>
<dbReference type="NCBIfam" id="TIGR02532">
    <property type="entry name" value="IV_pilin_GFxxxE"/>
    <property type="match status" value="1"/>
</dbReference>
<dbReference type="InterPro" id="IPR045584">
    <property type="entry name" value="Pilin-like"/>
</dbReference>
<dbReference type="PANTHER" id="PTHR30093">
    <property type="entry name" value="GENERAL SECRETION PATHWAY PROTEIN G"/>
    <property type="match status" value="1"/>
</dbReference>
<accession>A0A4U5JTT4</accession>
<sequence>MKNEQGFTLIELMIVVAIIAILAAIALPAYQDYVARSQVSEGMSLASGVKTAVAEYYANYAAWPTTNGAAGVAGSGSITGKYVSSTAVGANGQITVQFQTSSASSKISSSNLTLTPADRGGSIAWTCGGSLASKYRPSSCR</sequence>
<evidence type="ECO:0000256" key="3">
    <source>
        <dbReference type="RuleBase" id="RU000389"/>
    </source>
</evidence>
<keyword evidence="4" id="KW-0472">Membrane</keyword>
<name>A0A4U5JTT4_9GAMM</name>
<keyword evidence="2" id="KW-0488">Methylation</keyword>
<reference evidence="5 6" key="1">
    <citation type="submission" date="2019-04" db="EMBL/GenBank/DDBJ databases">
        <title>Reference strain of H23.</title>
        <authorList>
            <person name="Luo X."/>
        </authorList>
    </citation>
    <scope>NUCLEOTIDE SEQUENCE [LARGE SCALE GENOMIC DNA]</scope>
    <source>
        <strain evidence="5 6">H23</strain>
    </source>
</reference>
<dbReference type="PANTHER" id="PTHR30093:SF34">
    <property type="entry name" value="PREPILIN PEPTIDASE-DEPENDENT PROTEIN D"/>
    <property type="match status" value="1"/>
</dbReference>
<keyword evidence="4" id="KW-1133">Transmembrane helix</keyword>
<dbReference type="OrthoDB" id="5767514at2"/>
<dbReference type="InterPro" id="IPR012902">
    <property type="entry name" value="N_methyl_site"/>
</dbReference>
<dbReference type="SUPFAM" id="SSF54523">
    <property type="entry name" value="Pili subunits"/>
    <property type="match status" value="1"/>
</dbReference>
<dbReference type="GO" id="GO:0044096">
    <property type="term" value="C:type IV pilus"/>
    <property type="evidence" value="ECO:0007669"/>
    <property type="project" value="TreeGrafter"/>
</dbReference>
<dbReference type="GO" id="GO:0007155">
    <property type="term" value="P:cell adhesion"/>
    <property type="evidence" value="ECO:0007669"/>
    <property type="project" value="InterPro"/>
</dbReference>
<dbReference type="EMBL" id="SZUA01000003">
    <property type="protein sequence ID" value="TKR29809.1"/>
    <property type="molecule type" value="Genomic_DNA"/>
</dbReference>
<dbReference type="AlphaFoldDB" id="A0A4U5JTT4"/>
<dbReference type="Proteomes" id="UP000308707">
    <property type="component" value="Unassembled WGS sequence"/>
</dbReference>